<dbReference type="EMBL" id="NCKU01006606">
    <property type="protein sequence ID" value="RWS03327.1"/>
    <property type="molecule type" value="Genomic_DNA"/>
</dbReference>
<dbReference type="EMBL" id="NCKU01002299">
    <property type="protein sequence ID" value="RWS09896.1"/>
    <property type="molecule type" value="Genomic_DNA"/>
</dbReference>
<dbReference type="GO" id="GO:0004222">
    <property type="term" value="F:metalloendopeptidase activity"/>
    <property type="evidence" value="ECO:0007669"/>
    <property type="project" value="InterPro"/>
</dbReference>
<dbReference type="InterPro" id="IPR001431">
    <property type="entry name" value="Pept_M16_Zn_BS"/>
</dbReference>
<dbReference type="GO" id="GO:0006627">
    <property type="term" value="P:protein processing involved in protein targeting to mitochondrion"/>
    <property type="evidence" value="ECO:0007669"/>
    <property type="project" value="TreeGrafter"/>
</dbReference>
<gene>
    <name evidence="18" type="ORF">B4U79_05449</name>
    <name evidence="17" type="ORF">B4U79_06100</name>
    <name evidence="16" type="ORF">B4U79_11242</name>
</gene>
<evidence type="ECO:0000256" key="13">
    <source>
        <dbReference type="RuleBase" id="RU004447"/>
    </source>
</evidence>
<dbReference type="SUPFAM" id="SSF63411">
    <property type="entry name" value="LuxS/MPP-like metallohydrolase"/>
    <property type="match status" value="2"/>
</dbReference>
<evidence type="ECO:0000259" key="15">
    <source>
        <dbReference type="Pfam" id="PF05193"/>
    </source>
</evidence>
<keyword evidence="9" id="KW-0496">Mitochondrion</keyword>
<accession>A0A3S3NZV7</accession>
<comment type="caution">
    <text evidence="17">The sequence shown here is derived from an EMBL/GenBank/DDBJ whole genome shotgun (WGS) entry which is preliminary data.</text>
</comment>
<dbReference type="Pfam" id="PF05193">
    <property type="entry name" value="Peptidase_M16_C"/>
    <property type="match status" value="1"/>
</dbReference>
<organism evidence="17 19">
    <name type="scientific">Dinothrombium tinctorium</name>
    <dbReference type="NCBI Taxonomy" id="1965070"/>
    <lineage>
        <taxon>Eukaryota</taxon>
        <taxon>Metazoa</taxon>
        <taxon>Ecdysozoa</taxon>
        <taxon>Arthropoda</taxon>
        <taxon>Chelicerata</taxon>
        <taxon>Arachnida</taxon>
        <taxon>Acari</taxon>
        <taxon>Acariformes</taxon>
        <taxon>Trombidiformes</taxon>
        <taxon>Prostigmata</taxon>
        <taxon>Anystina</taxon>
        <taxon>Parasitengona</taxon>
        <taxon>Trombidioidea</taxon>
        <taxon>Trombidiidae</taxon>
        <taxon>Dinothrombium</taxon>
    </lineage>
</organism>
<evidence type="ECO:0000256" key="3">
    <source>
        <dbReference type="ARBA" id="ARBA00004305"/>
    </source>
</evidence>
<evidence type="ECO:0000313" key="18">
    <source>
        <dbReference type="EMBL" id="RWS09896.1"/>
    </source>
</evidence>
<reference evidence="17" key="2">
    <citation type="submission" date="2018-11" db="EMBL/GenBank/DDBJ databases">
        <title>Trombidioid mite genomics.</title>
        <authorList>
            <person name="Dong X."/>
        </authorList>
    </citation>
    <scope>NUCLEOTIDE SEQUENCE</scope>
    <source>
        <strain evidence="17">UoL-WK</strain>
    </source>
</reference>
<dbReference type="InterPro" id="IPR007863">
    <property type="entry name" value="Peptidase_M16_C"/>
</dbReference>
<dbReference type="Proteomes" id="UP000285301">
    <property type="component" value="Unassembled WGS sequence"/>
</dbReference>
<comment type="function">
    <text evidence="1">Substrate recognition and binding subunit of the essential mitochondrial processing protease (MPP), which cleaves the mitochondrial sequence off newly imported precursors proteins.</text>
</comment>
<name>A0A3S3NZV7_9ACAR</name>
<dbReference type="GO" id="GO:0005743">
    <property type="term" value="C:mitochondrial inner membrane"/>
    <property type="evidence" value="ECO:0007669"/>
    <property type="project" value="UniProtKB-SubCell"/>
</dbReference>
<evidence type="ECO:0000256" key="5">
    <source>
        <dbReference type="ARBA" id="ARBA00011587"/>
    </source>
</evidence>
<comment type="subunit">
    <text evidence="5">Heterodimer of PMPCA (alpha) and PMPCB (beta) subunits, forming the mitochondrial processing protease (MPP) in which PMPCA is involved in substrate recognition and binding and PMPCB is the catalytic subunit.</text>
</comment>
<dbReference type="GO" id="GO:0005759">
    <property type="term" value="C:mitochondrial matrix"/>
    <property type="evidence" value="ECO:0007669"/>
    <property type="project" value="UniProtKB-SubCell"/>
</dbReference>
<dbReference type="PROSITE" id="PS00143">
    <property type="entry name" value="INSULINASE"/>
    <property type="match status" value="1"/>
</dbReference>
<dbReference type="InterPro" id="IPR050361">
    <property type="entry name" value="MPP/UQCRC_Complex"/>
</dbReference>
<evidence type="ECO:0000256" key="10">
    <source>
        <dbReference type="ARBA" id="ARBA00023136"/>
    </source>
</evidence>
<dbReference type="FunFam" id="3.30.830.10:FF:000010">
    <property type="entry name" value="Mitochondrial-processing peptidase alpha subunit, mitochondrial"/>
    <property type="match status" value="1"/>
</dbReference>
<evidence type="ECO:0000256" key="6">
    <source>
        <dbReference type="ARBA" id="ARBA00016741"/>
    </source>
</evidence>
<dbReference type="PANTHER" id="PTHR11851">
    <property type="entry name" value="METALLOPROTEASE"/>
    <property type="match status" value="1"/>
</dbReference>
<keyword evidence="7" id="KW-0999">Mitochondrion inner membrane</keyword>
<dbReference type="InterPro" id="IPR011765">
    <property type="entry name" value="Pept_M16_N"/>
</dbReference>
<comment type="similarity">
    <text evidence="4 13">Belongs to the peptidase M16 family.</text>
</comment>
<dbReference type="PANTHER" id="PTHR11851:SF49">
    <property type="entry name" value="MITOCHONDRIAL-PROCESSING PEPTIDASE SUBUNIT ALPHA"/>
    <property type="match status" value="1"/>
</dbReference>
<keyword evidence="10" id="KW-0472">Membrane</keyword>
<evidence type="ECO:0000256" key="1">
    <source>
        <dbReference type="ARBA" id="ARBA00002123"/>
    </source>
</evidence>
<evidence type="ECO:0000256" key="12">
    <source>
        <dbReference type="ARBA" id="ARBA00032315"/>
    </source>
</evidence>
<feature type="domain" description="Peptidase M16 C-terminal" evidence="15">
    <location>
        <begin position="239"/>
        <end position="442"/>
    </location>
</feature>
<comment type="subcellular location">
    <subcellularLocation>
        <location evidence="2">Mitochondrion inner membrane</location>
    </subcellularLocation>
    <subcellularLocation>
        <location evidence="3">Mitochondrion matrix</location>
    </subcellularLocation>
</comment>
<protein>
    <recommendedName>
        <fullName evidence="6">Mitochondrial-processing peptidase subunit alpha</fullName>
    </recommendedName>
    <alternativeName>
        <fullName evidence="11">Alpha-MPP</fullName>
    </alternativeName>
    <alternativeName>
        <fullName evidence="12">Inactive zinc metalloprotease alpha</fullName>
    </alternativeName>
</protein>
<evidence type="ECO:0000313" key="17">
    <source>
        <dbReference type="EMBL" id="RWS05046.1"/>
    </source>
</evidence>
<dbReference type="Pfam" id="PF00675">
    <property type="entry name" value="Peptidase_M16"/>
    <property type="match status" value="1"/>
</dbReference>
<evidence type="ECO:0000256" key="9">
    <source>
        <dbReference type="ARBA" id="ARBA00023128"/>
    </source>
</evidence>
<evidence type="ECO:0000256" key="2">
    <source>
        <dbReference type="ARBA" id="ARBA00004273"/>
    </source>
</evidence>
<keyword evidence="19" id="KW-1185">Reference proteome</keyword>
<feature type="domain" description="Peptidase M16 N-terminal" evidence="14">
    <location>
        <begin position="83"/>
        <end position="232"/>
    </location>
</feature>
<evidence type="ECO:0000256" key="11">
    <source>
        <dbReference type="ARBA" id="ARBA00030006"/>
    </source>
</evidence>
<dbReference type="FunFam" id="3.30.830.10:FF:000014">
    <property type="entry name" value="Mitochondrial-processing peptidase alpha subunit, mitochondrial"/>
    <property type="match status" value="1"/>
</dbReference>
<dbReference type="GO" id="GO:0046872">
    <property type="term" value="F:metal ion binding"/>
    <property type="evidence" value="ECO:0007669"/>
    <property type="project" value="InterPro"/>
</dbReference>
<dbReference type="STRING" id="1965070.A0A3S3NZV7"/>
<dbReference type="Gene3D" id="3.30.830.10">
    <property type="entry name" value="Metalloenzyme, LuxS/M16 peptidase-like"/>
    <property type="match status" value="2"/>
</dbReference>
<keyword evidence="8" id="KW-0809">Transit peptide</keyword>
<reference evidence="17 19" key="1">
    <citation type="journal article" date="2018" name="Gigascience">
        <title>Genomes of trombidid mites reveal novel predicted allergens and laterally-transferred genes associated with secondary metabolism.</title>
        <authorList>
            <person name="Dong X."/>
            <person name="Chaisiri K."/>
            <person name="Xia D."/>
            <person name="Armstrong S.D."/>
            <person name="Fang Y."/>
            <person name="Donnelly M.J."/>
            <person name="Kadowaki T."/>
            <person name="McGarry J.W."/>
            <person name="Darby A.C."/>
            <person name="Makepeace B.L."/>
        </authorList>
    </citation>
    <scope>NUCLEOTIDE SEQUENCE [LARGE SCALE GENOMIC DNA]</scope>
    <source>
        <strain evidence="17">UoL-WK</strain>
    </source>
</reference>
<sequence>MAIKALAKSARLLAKSRLVGGKNLYRRFDRLKSNVSSAVETGSEDITKVPLSQPLPGFPKPIYATAGKEEHSAKVTTLSNGLRVASEPKFGQFCTVGVIIDSGSRYEASFLSGISHFLEKLAFNSTINYNGKEDILKELERHGGICDCQGSRDTLIYAASVETKGLESVVRMLSEVILSPRITEEEINIARQTIAFELEDTAMKPDQETLLLEQIHAAAFRANTLGLPKLTPPENISRISRNMIYTYANLYHTPQRMVLAGVGVEHEKLVEFAQKDFVEKKPIWEEEMDIEKSIQVCNSVAQYTGGVIAVEKDLSNVNPGPSPIPELAHFVLGLESCSHQDLDDFIPTCVLNMVMGGGGSFSAGGPGKGMYTRLYTNVLNRFHWMYNATAYNHAYADDGLFCIHASAHPSQLRELVNIIVREFVNINSSISKTELERAKTQLKSMLLMNLEARPVLFEDLARQVLANGFKRSPQYFIEQIDKVSDDDIQRIGARMLKSKPSVAALGDVKQLPSLDDIETALNSKDGRIPKRFTLFR</sequence>
<dbReference type="AlphaFoldDB" id="A0A3S3NZV7"/>
<evidence type="ECO:0000256" key="8">
    <source>
        <dbReference type="ARBA" id="ARBA00022946"/>
    </source>
</evidence>
<evidence type="ECO:0000259" key="14">
    <source>
        <dbReference type="Pfam" id="PF00675"/>
    </source>
</evidence>
<dbReference type="OrthoDB" id="277191at2759"/>
<evidence type="ECO:0000313" key="19">
    <source>
        <dbReference type="Proteomes" id="UP000285301"/>
    </source>
</evidence>
<evidence type="ECO:0000313" key="16">
    <source>
        <dbReference type="EMBL" id="RWS03327.1"/>
    </source>
</evidence>
<evidence type="ECO:0000256" key="4">
    <source>
        <dbReference type="ARBA" id="ARBA00007261"/>
    </source>
</evidence>
<evidence type="ECO:0000256" key="7">
    <source>
        <dbReference type="ARBA" id="ARBA00022792"/>
    </source>
</evidence>
<dbReference type="EMBL" id="NCKU01005076">
    <property type="protein sequence ID" value="RWS05046.1"/>
    <property type="molecule type" value="Genomic_DNA"/>
</dbReference>
<proteinExistence type="inferred from homology"/>
<dbReference type="InterPro" id="IPR011249">
    <property type="entry name" value="Metalloenz_LuxS/M16"/>
</dbReference>